<reference evidence="2" key="1">
    <citation type="submission" date="2020-05" db="EMBL/GenBank/DDBJ databases">
        <authorList>
            <person name="Chiriac C."/>
            <person name="Salcher M."/>
            <person name="Ghai R."/>
            <person name="Kavagutti S V."/>
        </authorList>
    </citation>
    <scope>NUCLEOTIDE SEQUENCE</scope>
</reference>
<feature type="compositionally biased region" description="Basic residues" evidence="1">
    <location>
        <begin position="33"/>
        <end position="46"/>
    </location>
</feature>
<gene>
    <name evidence="2" type="ORF">UFOPK2761_02496</name>
</gene>
<dbReference type="AlphaFoldDB" id="A0A6J6UJI3"/>
<feature type="region of interest" description="Disordered" evidence="1">
    <location>
        <begin position="27"/>
        <end position="78"/>
    </location>
</feature>
<evidence type="ECO:0000256" key="1">
    <source>
        <dbReference type="SAM" id="MobiDB-lite"/>
    </source>
</evidence>
<proteinExistence type="predicted"/>
<name>A0A6J6UJI3_9ZZZZ</name>
<accession>A0A6J6UJI3</accession>
<organism evidence="2">
    <name type="scientific">freshwater metagenome</name>
    <dbReference type="NCBI Taxonomy" id="449393"/>
    <lineage>
        <taxon>unclassified sequences</taxon>
        <taxon>metagenomes</taxon>
        <taxon>ecological metagenomes</taxon>
    </lineage>
</organism>
<dbReference type="EMBL" id="CAEZYQ010000022">
    <property type="protein sequence ID" value="CAB4758883.1"/>
    <property type="molecule type" value="Genomic_DNA"/>
</dbReference>
<sequence>MLKILLVVALVAVAVYLVVRASQGGASALGRSVGKRGPKRPPKPPRPRIIAPDDDEDFLRDLDRRKPHGEEEDGPAGS</sequence>
<protein>
    <submittedName>
        <fullName evidence="2">Unannotated protein</fullName>
    </submittedName>
</protein>
<evidence type="ECO:0000313" key="2">
    <source>
        <dbReference type="EMBL" id="CAB4758883.1"/>
    </source>
</evidence>